<dbReference type="AlphaFoldDB" id="A0A6C0J507"/>
<evidence type="ECO:0000313" key="1">
    <source>
        <dbReference type="EMBL" id="QHU00785.1"/>
    </source>
</evidence>
<proteinExistence type="predicted"/>
<reference evidence="1" key="1">
    <citation type="journal article" date="2020" name="Nature">
        <title>Giant virus diversity and host interactions through global metagenomics.</title>
        <authorList>
            <person name="Schulz F."/>
            <person name="Roux S."/>
            <person name="Paez-Espino D."/>
            <person name="Jungbluth S."/>
            <person name="Walsh D.A."/>
            <person name="Denef V.J."/>
            <person name="McMahon K.D."/>
            <person name="Konstantinidis K.T."/>
            <person name="Eloe-Fadrosh E.A."/>
            <person name="Kyrpides N.C."/>
            <person name="Woyke T."/>
        </authorList>
    </citation>
    <scope>NUCLEOTIDE SEQUENCE</scope>
    <source>
        <strain evidence="1">GVMAG-M-3300025860-20</strain>
    </source>
</reference>
<sequence>MYEVYNCNKLLFAYYLLKYPQHIVCYVYKCSNLKKIIIMGYVV</sequence>
<protein>
    <submittedName>
        <fullName evidence="1">Uncharacterized protein</fullName>
    </submittedName>
</protein>
<name>A0A6C0J507_9ZZZZ</name>
<dbReference type="EMBL" id="MN740329">
    <property type="protein sequence ID" value="QHU00785.1"/>
    <property type="molecule type" value="Genomic_DNA"/>
</dbReference>
<organism evidence="1">
    <name type="scientific">viral metagenome</name>
    <dbReference type="NCBI Taxonomy" id="1070528"/>
    <lineage>
        <taxon>unclassified sequences</taxon>
        <taxon>metagenomes</taxon>
        <taxon>organismal metagenomes</taxon>
    </lineage>
</organism>
<accession>A0A6C0J507</accession>